<name>A0A8S1EAH9_9INSE</name>
<protein>
    <recommendedName>
        <fullName evidence="4">Cortactin-binding protein-2 N-terminal domain-containing protein</fullName>
    </recommendedName>
</protein>
<feature type="coiled-coil region" evidence="2">
    <location>
        <begin position="112"/>
        <end position="283"/>
    </location>
</feature>
<reference evidence="5 6" key="1">
    <citation type="submission" date="2020-04" db="EMBL/GenBank/DDBJ databases">
        <authorList>
            <person name="Alioto T."/>
            <person name="Alioto T."/>
            <person name="Gomez Garrido J."/>
        </authorList>
    </citation>
    <scope>NUCLEOTIDE SEQUENCE [LARGE SCALE GENOMIC DNA]</scope>
</reference>
<dbReference type="Proteomes" id="UP000494165">
    <property type="component" value="Unassembled WGS sequence"/>
</dbReference>
<evidence type="ECO:0000256" key="1">
    <source>
        <dbReference type="ARBA" id="ARBA00023054"/>
    </source>
</evidence>
<dbReference type="OrthoDB" id="6021133at2759"/>
<dbReference type="PANTHER" id="PTHR23166:SF5">
    <property type="entry name" value="CTTNBP2 N-TERMINAL-LIKE PROTEIN"/>
    <property type="match status" value="1"/>
</dbReference>
<proteinExistence type="predicted"/>
<keyword evidence="6" id="KW-1185">Reference proteome</keyword>
<feature type="compositionally biased region" description="Pro residues" evidence="3">
    <location>
        <begin position="373"/>
        <end position="404"/>
    </location>
</feature>
<dbReference type="InterPro" id="IPR019131">
    <property type="entry name" value="Cortactin-binding_p2_N"/>
</dbReference>
<dbReference type="Pfam" id="PF09727">
    <property type="entry name" value="CortBP2"/>
    <property type="match status" value="1"/>
</dbReference>
<evidence type="ECO:0000313" key="6">
    <source>
        <dbReference type="Proteomes" id="UP000494165"/>
    </source>
</evidence>
<dbReference type="InterPro" id="IPR050719">
    <property type="entry name" value="Cortactin-Actin_Reg"/>
</dbReference>
<accession>A0A8S1EAH9</accession>
<dbReference type="PANTHER" id="PTHR23166">
    <property type="entry name" value="FILAMIN/GPBP-INTERACTING PROTEIN"/>
    <property type="match status" value="1"/>
</dbReference>
<feature type="region of interest" description="Disordered" evidence="3">
    <location>
        <begin position="366"/>
        <end position="425"/>
    </location>
</feature>
<dbReference type="AlphaFoldDB" id="A0A8S1EAH9"/>
<evidence type="ECO:0000256" key="2">
    <source>
        <dbReference type="SAM" id="Coils"/>
    </source>
</evidence>
<dbReference type="EMBL" id="CADEPI010000546">
    <property type="protein sequence ID" value="CAB3387184.1"/>
    <property type="molecule type" value="Genomic_DNA"/>
</dbReference>
<gene>
    <name evidence="5" type="ORF">CLODIP_2_CD03901</name>
</gene>
<feature type="domain" description="Cortactin-binding protein-2 N-terminal" evidence="4">
    <location>
        <begin position="17"/>
        <end position="190"/>
    </location>
</feature>
<comment type="caution">
    <text evidence="5">The sequence shown here is derived from an EMBL/GenBank/DDBJ whole genome shotgun (WGS) entry which is preliminary data.</text>
</comment>
<organism evidence="5 6">
    <name type="scientific">Cloeon dipterum</name>
    <dbReference type="NCBI Taxonomy" id="197152"/>
    <lineage>
        <taxon>Eukaryota</taxon>
        <taxon>Metazoa</taxon>
        <taxon>Ecdysozoa</taxon>
        <taxon>Arthropoda</taxon>
        <taxon>Hexapoda</taxon>
        <taxon>Insecta</taxon>
        <taxon>Pterygota</taxon>
        <taxon>Palaeoptera</taxon>
        <taxon>Ephemeroptera</taxon>
        <taxon>Pisciforma</taxon>
        <taxon>Baetidae</taxon>
        <taxon>Cloeon</taxon>
    </lineage>
</organism>
<keyword evidence="1 2" id="KW-0175">Coiled coil</keyword>
<feature type="compositionally biased region" description="Polar residues" evidence="3">
    <location>
        <begin position="413"/>
        <end position="425"/>
    </location>
</feature>
<evidence type="ECO:0000313" key="5">
    <source>
        <dbReference type="EMBL" id="CAB3387184.1"/>
    </source>
</evidence>
<sequence length="425" mass="47181">MQADEGNKTLKRNPKVELNRADLLKLLSHLEGELQARDVVIAALKCERVKQLLIGSSRVTTSLAALQRDGGLVRGSRVDEVGIKNLADRQLAALENLIVQNRKVQVHMNKVLKETEDRHLQVVQQLDKMKNVLQDDAESEAEKTKLRQELELEKQEKMKLEEDLKKIQEQLDEERNRQKQIVLLLLADRRKVIMKYIEERKRSEDLAQILSEEKARVDSMAEGLEEESKRALQMEADLEKHHATFQVERQQLKSALAKEEKRAREAEAQLEAFKRKYADAAAIGRAQGAATMVTKVVQPTATVSSKPVSAPVTGIARSVASTPMVRTAEAPQVVQMSPHVSLQASPGTKVFTSTTQDGRVTYHVKTGGASVATPPPAAKKPPVAPPPLARGAPPPIPPNKPVVPPKSKELETNKTLNKQQPPRKT</sequence>
<evidence type="ECO:0000256" key="3">
    <source>
        <dbReference type="SAM" id="MobiDB-lite"/>
    </source>
</evidence>
<evidence type="ECO:0000259" key="4">
    <source>
        <dbReference type="Pfam" id="PF09727"/>
    </source>
</evidence>